<organism evidence="2 3">
    <name type="scientific">Tegillarca granosa</name>
    <name type="common">Malaysian cockle</name>
    <name type="synonym">Anadara granosa</name>
    <dbReference type="NCBI Taxonomy" id="220873"/>
    <lineage>
        <taxon>Eukaryota</taxon>
        <taxon>Metazoa</taxon>
        <taxon>Spiralia</taxon>
        <taxon>Lophotrochozoa</taxon>
        <taxon>Mollusca</taxon>
        <taxon>Bivalvia</taxon>
        <taxon>Autobranchia</taxon>
        <taxon>Pteriomorphia</taxon>
        <taxon>Arcoida</taxon>
        <taxon>Arcoidea</taxon>
        <taxon>Arcidae</taxon>
        <taxon>Tegillarca</taxon>
    </lineage>
</organism>
<dbReference type="Proteomes" id="UP001217089">
    <property type="component" value="Unassembled WGS sequence"/>
</dbReference>
<gene>
    <name evidence="2" type="ORF">KUTeg_021630</name>
</gene>
<feature type="compositionally biased region" description="Low complexity" evidence="1">
    <location>
        <begin position="28"/>
        <end position="50"/>
    </location>
</feature>
<sequence length="89" mass="9568">MEGDSKGAVKRSNPSAGGESNPAKMMKTGTQTNTGSYGTGQTSSTTVTTTRKPQYPRENSCADITPKDIVREEIHVHFYILIAAGYQVD</sequence>
<comment type="caution">
    <text evidence="2">The sequence shown here is derived from an EMBL/GenBank/DDBJ whole genome shotgun (WGS) entry which is preliminary data.</text>
</comment>
<reference evidence="2 3" key="1">
    <citation type="submission" date="2022-12" db="EMBL/GenBank/DDBJ databases">
        <title>Chromosome-level genome of Tegillarca granosa.</title>
        <authorList>
            <person name="Kim J."/>
        </authorList>
    </citation>
    <scope>NUCLEOTIDE SEQUENCE [LARGE SCALE GENOMIC DNA]</scope>
    <source>
        <strain evidence="2">Teg-2019</strain>
        <tissue evidence="2">Adductor muscle</tissue>
    </source>
</reference>
<evidence type="ECO:0000313" key="2">
    <source>
        <dbReference type="EMBL" id="KAJ8300111.1"/>
    </source>
</evidence>
<evidence type="ECO:0000256" key="1">
    <source>
        <dbReference type="SAM" id="MobiDB-lite"/>
    </source>
</evidence>
<protein>
    <submittedName>
        <fullName evidence="2">Uncharacterized protein</fullName>
    </submittedName>
</protein>
<accession>A0ABQ9E3V2</accession>
<dbReference type="EMBL" id="JARBDR010000919">
    <property type="protein sequence ID" value="KAJ8300111.1"/>
    <property type="molecule type" value="Genomic_DNA"/>
</dbReference>
<feature type="region of interest" description="Disordered" evidence="1">
    <location>
        <begin position="1"/>
        <end position="61"/>
    </location>
</feature>
<proteinExistence type="predicted"/>
<name>A0ABQ9E3V2_TEGGR</name>
<evidence type="ECO:0000313" key="3">
    <source>
        <dbReference type="Proteomes" id="UP001217089"/>
    </source>
</evidence>
<keyword evidence="3" id="KW-1185">Reference proteome</keyword>